<gene>
    <name evidence="2" type="ORF">CFOLD11_46780</name>
</gene>
<dbReference type="EMBL" id="BQXY01000020">
    <property type="protein sequence ID" value="GKU27851.1"/>
    <property type="molecule type" value="Genomic_DNA"/>
</dbReference>
<proteinExistence type="predicted"/>
<evidence type="ECO:0000313" key="3">
    <source>
        <dbReference type="Proteomes" id="UP001057868"/>
    </source>
</evidence>
<comment type="caution">
    <text evidence="2">The sequence shown here is derived from an EMBL/GenBank/DDBJ whole genome shotgun (WGS) entry which is preliminary data.</text>
</comment>
<name>A0A9W5Y757_9CLOT</name>
<feature type="compositionally biased region" description="Basic and acidic residues" evidence="1">
    <location>
        <begin position="1"/>
        <end position="16"/>
    </location>
</feature>
<dbReference type="RefSeq" id="WP_261854674.1">
    <property type="nucleotide sequence ID" value="NZ_BQXY01000020.1"/>
</dbReference>
<dbReference type="Proteomes" id="UP001057868">
    <property type="component" value="Unassembled WGS sequence"/>
</dbReference>
<reference evidence="2" key="1">
    <citation type="journal article" date="2023" name="Int. J. Syst. Evol. Microbiol.">
        <title>&lt;i&gt;Clostridium folliculivorans&lt;/i&gt; sp. nov., isolated from soil samples of an organic paddy in Japan.</title>
        <authorList>
            <person name="Tazawa J."/>
            <person name="Kobayashi H."/>
            <person name="Tanizawa Y."/>
            <person name="Uchino A."/>
            <person name="Tanaka F."/>
            <person name="Urashima Y."/>
            <person name="Miura S."/>
            <person name="Sakamoto M."/>
            <person name="Ohkuma M."/>
            <person name="Tohno M."/>
        </authorList>
    </citation>
    <scope>NUCLEOTIDE SEQUENCE</scope>
    <source>
        <strain evidence="2">D1-1</strain>
    </source>
</reference>
<feature type="region of interest" description="Disordered" evidence="1">
    <location>
        <begin position="1"/>
        <end position="39"/>
    </location>
</feature>
<evidence type="ECO:0000256" key="1">
    <source>
        <dbReference type="SAM" id="MobiDB-lite"/>
    </source>
</evidence>
<keyword evidence="3" id="KW-1185">Reference proteome</keyword>
<evidence type="ECO:0000313" key="2">
    <source>
        <dbReference type="EMBL" id="GKU27851.1"/>
    </source>
</evidence>
<sequence>MPKDIDRDEEKKDKQIDSSLESTAKDDGDDSEVANNGYIEINEKISDKTSKDISKKDPPIMLISKKGTRKRRARKKKGLDYDSEYGDIICEDIIDTDIDEDMCGVVDENIPLRPGITIAEWSFV</sequence>
<dbReference type="AlphaFoldDB" id="A0A9W5Y757"/>
<organism evidence="2 3">
    <name type="scientific">Clostridium folliculivorans</name>
    <dbReference type="NCBI Taxonomy" id="2886038"/>
    <lineage>
        <taxon>Bacteria</taxon>
        <taxon>Bacillati</taxon>
        <taxon>Bacillota</taxon>
        <taxon>Clostridia</taxon>
        <taxon>Eubacteriales</taxon>
        <taxon>Clostridiaceae</taxon>
        <taxon>Clostridium</taxon>
    </lineage>
</organism>
<accession>A0A9W5Y757</accession>
<protein>
    <submittedName>
        <fullName evidence="2">Uncharacterized protein</fullName>
    </submittedName>
</protein>